<dbReference type="Gene3D" id="1.10.630.10">
    <property type="entry name" value="Cytochrome P450"/>
    <property type="match status" value="1"/>
</dbReference>
<dbReference type="SUPFAM" id="SSF48264">
    <property type="entry name" value="Cytochrome P450"/>
    <property type="match status" value="1"/>
</dbReference>
<comment type="caution">
    <text evidence="4">The sequence shown here is derived from an EMBL/GenBank/DDBJ whole genome shotgun (WGS) entry which is preliminary data.</text>
</comment>
<comment type="similarity">
    <text evidence="1">Belongs to the cytochrome P450 family.</text>
</comment>
<name>A0A812MQF6_9DINO</name>
<feature type="binding site" description="axial binding residue" evidence="2">
    <location>
        <position position="448"/>
    </location>
    <ligand>
        <name>heme</name>
        <dbReference type="ChEBI" id="CHEBI:30413"/>
    </ligand>
    <ligandPart>
        <name>Fe</name>
        <dbReference type="ChEBI" id="CHEBI:18248"/>
    </ligandPart>
</feature>
<dbReference type="InterPro" id="IPR002401">
    <property type="entry name" value="Cyt_P450_E_grp-I"/>
</dbReference>
<dbReference type="PRINTS" id="PR00463">
    <property type="entry name" value="EP450I"/>
</dbReference>
<keyword evidence="2" id="KW-0349">Heme</keyword>
<dbReference type="InterPro" id="IPR050121">
    <property type="entry name" value="Cytochrome_P450_monoxygenase"/>
</dbReference>
<comment type="cofactor">
    <cofactor evidence="2">
        <name>heme</name>
        <dbReference type="ChEBI" id="CHEBI:30413"/>
    </cofactor>
</comment>
<dbReference type="PRINTS" id="PR00385">
    <property type="entry name" value="P450"/>
</dbReference>
<gene>
    <name evidence="4" type="primary">CYP714A1</name>
    <name evidence="4" type="ORF">SNAT2548_LOCUS14553</name>
</gene>
<dbReference type="GO" id="GO:0004497">
    <property type="term" value="F:monooxygenase activity"/>
    <property type="evidence" value="ECO:0007669"/>
    <property type="project" value="InterPro"/>
</dbReference>
<dbReference type="EMBL" id="CAJNDS010001713">
    <property type="protein sequence ID" value="CAE7274256.1"/>
    <property type="molecule type" value="Genomic_DNA"/>
</dbReference>
<sequence length="742" mass="82632">MQTTNHLFSVNAKRELEAMLEVSEAEGRLSLTKVLPGPWDAAHTTADRARLVQEVQWAYARGSNMQQVAAWQHKYGKRGLSSNLAVPQVVNMGSGSKTVTRVDMRVIVADPEDAARLSRIHVQKDGGFESALMTSVISTTDNQEWKDQRQHLLEAFLPLSSLAQIMPVSFARARSCTARLMDAALNGTPVDMSDFLLHEAQAQLQLALLGVPEDLMSSVNAEMRSAFSGNQDGNKSNALADAMSKIVASLEKQDLTLPSSGCPVKGPLSQVLRTANLTPAGFYGNLLLILFAGHDTTGHTMTWLLFELARNPGIQSAVQDEVDRFLEALHGKDPSYQDLSRLELMDRCITETLRLWPAVANGTFRRLQMGDSVKGADGKDVFLPKGTAINIVNWSRHRNPDVWGPDANRFNPYRDFSACELAHVGCPMAATNPQSERFSPFAHAPRSCLGRNFAQMEMRVIMLNLLRNFTFTLAPPYDEVYSKISTTEATEFYGVNRFTMGPVDLEREVVRLHCDRGDHEKGRANTRLKAIPPKGSLHPFVCRMLSQDHINEEDDSLHVGVEILETIRQVSQAASEPEASEATQGAEESPRDMPYSNGVLSFQRHVNHRVLSQVRKEVDKMHCKMVKRVEWLLSEVDQLPRLFPHDQPICSPVFSAGGVDGMQFIFYPMGYRDSTEGFCSLFLYCPAGVNIKCNLNAGNQKRDASNHFREAGAFGRCNFCRASTARWTRTPTRPYCGLRLRS</sequence>
<evidence type="ECO:0000256" key="1">
    <source>
        <dbReference type="ARBA" id="ARBA00010617"/>
    </source>
</evidence>
<dbReference type="InterPro" id="IPR036396">
    <property type="entry name" value="Cyt_P450_sf"/>
</dbReference>
<dbReference type="Pfam" id="PF00067">
    <property type="entry name" value="p450"/>
    <property type="match status" value="1"/>
</dbReference>
<accession>A0A812MQF6</accession>
<keyword evidence="2" id="KW-0479">Metal-binding</keyword>
<dbReference type="OrthoDB" id="1470350at2759"/>
<feature type="compositionally biased region" description="Low complexity" evidence="3">
    <location>
        <begin position="571"/>
        <end position="582"/>
    </location>
</feature>
<reference evidence="4" key="1">
    <citation type="submission" date="2021-02" db="EMBL/GenBank/DDBJ databases">
        <authorList>
            <person name="Dougan E. K."/>
            <person name="Rhodes N."/>
            <person name="Thang M."/>
            <person name="Chan C."/>
        </authorList>
    </citation>
    <scope>NUCLEOTIDE SEQUENCE</scope>
</reference>
<keyword evidence="5" id="KW-1185">Reference proteome</keyword>
<dbReference type="Proteomes" id="UP000604046">
    <property type="component" value="Unassembled WGS sequence"/>
</dbReference>
<dbReference type="PANTHER" id="PTHR24305">
    <property type="entry name" value="CYTOCHROME P450"/>
    <property type="match status" value="1"/>
</dbReference>
<dbReference type="PANTHER" id="PTHR24305:SF166">
    <property type="entry name" value="CYTOCHROME P450 12A4, MITOCHONDRIAL-RELATED"/>
    <property type="match status" value="1"/>
</dbReference>
<dbReference type="Gene3D" id="2.60.210.10">
    <property type="entry name" value="Apoptosis, Tumor Necrosis Factor Receptor Associated Protein 2, Chain A"/>
    <property type="match status" value="1"/>
</dbReference>
<evidence type="ECO:0000256" key="3">
    <source>
        <dbReference type="SAM" id="MobiDB-lite"/>
    </source>
</evidence>
<dbReference type="GO" id="GO:0016705">
    <property type="term" value="F:oxidoreductase activity, acting on paired donors, with incorporation or reduction of molecular oxygen"/>
    <property type="evidence" value="ECO:0007669"/>
    <property type="project" value="InterPro"/>
</dbReference>
<proteinExistence type="inferred from homology"/>
<dbReference type="GO" id="GO:0005506">
    <property type="term" value="F:iron ion binding"/>
    <property type="evidence" value="ECO:0007669"/>
    <property type="project" value="InterPro"/>
</dbReference>
<dbReference type="SUPFAM" id="SSF49599">
    <property type="entry name" value="TRAF domain-like"/>
    <property type="match status" value="1"/>
</dbReference>
<evidence type="ECO:0000313" key="4">
    <source>
        <dbReference type="EMBL" id="CAE7274256.1"/>
    </source>
</evidence>
<dbReference type="GO" id="GO:0020037">
    <property type="term" value="F:heme binding"/>
    <property type="evidence" value="ECO:0007669"/>
    <property type="project" value="InterPro"/>
</dbReference>
<protein>
    <submittedName>
        <fullName evidence="4">CYP714A1 protein</fullName>
    </submittedName>
</protein>
<feature type="region of interest" description="Disordered" evidence="3">
    <location>
        <begin position="570"/>
        <end position="593"/>
    </location>
</feature>
<dbReference type="AlphaFoldDB" id="A0A812MQF6"/>
<keyword evidence="2" id="KW-0408">Iron</keyword>
<dbReference type="InterPro" id="IPR001128">
    <property type="entry name" value="Cyt_P450"/>
</dbReference>
<evidence type="ECO:0000256" key="2">
    <source>
        <dbReference type="PIRSR" id="PIRSR602401-1"/>
    </source>
</evidence>
<dbReference type="InterPro" id="IPR008974">
    <property type="entry name" value="TRAF-like"/>
</dbReference>
<organism evidence="4 5">
    <name type="scientific">Symbiodinium natans</name>
    <dbReference type="NCBI Taxonomy" id="878477"/>
    <lineage>
        <taxon>Eukaryota</taxon>
        <taxon>Sar</taxon>
        <taxon>Alveolata</taxon>
        <taxon>Dinophyceae</taxon>
        <taxon>Suessiales</taxon>
        <taxon>Symbiodiniaceae</taxon>
        <taxon>Symbiodinium</taxon>
    </lineage>
</organism>
<evidence type="ECO:0000313" key="5">
    <source>
        <dbReference type="Proteomes" id="UP000604046"/>
    </source>
</evidence>